<protein>
    <submittedName>
        <fullName evidence="2">Uncharacterized protein</fullName>
    </submittedName>
</protein>
<dbReference type="Proteomes" id="UP000029665">
    <property type="component" value="Unassembled WGS sequence"/>
</dbReference>
<feature type="compositionally biased region" description="Low complexity" evidence="1">
    <location>
        <begin position="20"/>
        <end position="36"/>
    </location>
</feature>
<evidence type="ECO:0000313" key="3">
    <source>
        <dbReference type="Proteomes" id="UP000029665"/>
    </source>
</evidence>
<feature type="region of interest" description="Disordered" evidence="1">
    <location>
        <begin position="354"/>
        <end position="379"/>
    </location>
</feature>
<gene>
    <name evidence="2" type="ORF">BN946_scf184724.g12</name>
</gene>
<proteinExistence type="predicted"/>
<evidence type="ECO:0000256" key="1">
    <source>
        <dbReference type="SAM" id="MobiDB-lite"/>
    </source>
</evidence>
<dbReference type="HOGENOM" id="CLU_652355_0_0_1"/>
<dbReference type="STRING" id="5643.A0A060SZQ0"/>
<dbReference type="AlphaFoldDB" id="A0A060SZQ0"/>
<feature type="compositionally biased region" description="Polar residues" evidence="1">
    <location>
        <begin position="285"/>
        <end position="298"/>
    </location>
</feature>
<dbReference type="EMBL" id="CCBP010000612">
    <property type="protein sequence ID" value="CDO78048.1"/>
    <property type="molecule type" value="Genomic_DNA"/>
</dbReference>
<feature type="compositionally biased region" description="Polar residues" evidence="1">
    <location>
        <begin position="354"/>
        <end position="373"/>
    </location>
</feature>
<feature type="region of interest" description="Disordered" evidence="1">
    <location>
        <begin position="227"/>
        <end position="299"/>
    </location>
</feature>
<keyword evidence="3" id="KW-1185">Reference proteome</keyword>
<organism evidence="2 3">
    <name type="scientific">Pycnoporus cinnabarinus</name>
    <name type="common">Cinnabar-red polypore</name>
    <name type="synonym">Trametes cinnabarina</name>
    <dbReference type="NCBI Taxonomy" id="5643"/>
    <lineage>
        <taxon>Eukaryota</taxon>
        <taxon>Fungi</taxon>
        <taxon>Dikarya</taxon>
        <taxon>Basidiomycota</taxon>
        <taxon>Agaricomycotina</taxon>
        <taxon>Agaricomycetes</taxon>
        <taxon>Polyporales</taxon>
        <taxon>Polyporaceae</taxon>
        <taxon>Trametes</taxon>
    </lineage>
</organism>
<name>A0A060SZQ0_PYCCI</name>
<evidence type="ECO:0000313" key="2">
    <source>
        <dbReference type="EMBL" id="CDO78048.1"/>
    </source>
</evidence>
<sequence length="457" mass="49518">MNTPRNAYSLLLTTKTTDVPSDPAAPGSSSASRLGTTDLSDVSSLVDDQSPAYNADKHGDLKFWNKSSWDPYMPRHHLSEYSLSDGVPRFLENLDGTVMDRKEYEDLRSVIKRAFQELYDHNQAPETWSRRNLKAQSFVRMKVYRHYPMLRNCARHWKVDALCTRMYPDFTRDRSTRGSAAPPSRAKRELEGEATVLARPVKRAKTAAAVGPLIPTPPAVSVSAPVVMPSAEPTPTNQHSASTSQPSPSPLPGSPSLPNNAAAWPRPSSPDTAASADVGSAFSAPGNSSAAMEATQSAREAAHCPIETLAHTISPSASAAPAAILIDDPLAAFRSHEGPELPDLVAQITTAPISKTSKPSGSAPDANTSASTKKANKMRLTKNKTARRNIYAHAYFKEHAGLSAQEFDKVYKGLDSAILQVLCRAFSYQLLINLTCYSSHGARSIMRCTSSRKTVQN</sequence>
<feature type="region of interest" description="Disordered" evidence="1">
    <location>
        <begin position="171"/>
        <end position="194"/>
    </location>
</feature>
<comment type="caution">
    <text evidence="2">The sequence shown here is derived from an EMBL/GenBank/DDBJ whole genome shotgun (WGS) entry which is preliminary data.</text>
</comment>
<feature type="region of interest" description="Disordered" evidence="1">
    <location>
        <begin position="13"/>
        <end position="36"/>
    </location>
</feature>
<accession>A0A060SZQ0</accession>
<reference evidence="2" key="1">
    <citation type="submission" date="2014-01" db="EMBL/GenBank/DDBJ databases">
        <title>The genome of the white-rot fungus Pycnoporus cinnabarinus: a basidiomycete model with a versatile arsenal for lignocellulosic biomass breakdown.</title>
        <authorList>
            <person name="Levasseur A."/>
            <person name="Lomascolo A."/>
            <person name="Ruiz-Duenas F.J."/>
            <person name="Uzan E."/>
            <person name="Piumi F."/>
            <person name="Kues U."/>
            <person name="Ram A.F.J."/>
            <person name="Murat C."/>
            <person name="Haon M."/>
            <person name="Benoit I."/>
            <person name="Arfi Y."/>
            <person name="Chevret D."/>
            <person name="Drula E."/>
            <person name="Kwon M.J."/>
            <person name="Gouret P."/>
            <person name="Lesage-Meessen L."/>
            <person name="Lombard V."/>
            <person name="Mariette J."/>
            <person name="Noirot C."/>
            <person name="Park J."/>
            <person name="Patyshakuliyeva A."/>
            <person name="Wieneger R.A.B."/>
            <person name="Wosten H.A.B."/>
            <person name="Martin F."/>
            <person name="Coutinho P.M."/>
            <person name="de Vries R."/>
            <person name="Martinez A.T."/>
            <person name="Klopp C."/>
            <person name="Pontarotti P."/>
            <person name="Henrissat B."/>
            <person name="Record E."/>
        </authorList>
    </citation>
    <scope>NUCLEOTIDE SEQUENCE [LARGE SCALE GENOMIC DNA]</scope>
    <source>
        <strain evidence="2">BRFM137</strain>
    </source>
</reference>